<evidence type="ECO:0000313" key="1">
    <source>
        <dbReference type="EMBL" id="HAF7096991.1"/>
    </source>
</evidence>
<dbReference type="EMBL" id="DAAWAR010000024">
    <property type="protein sequence ID" value="HAF7099922.1"/>
    <property type="molecule type" value="Genomic_DNA"/>
</dbReference>
<name>A0A754LB54_SALER</name>
<evidence type="ECO:0000313" key="4">
    <source>
        <dbReference type="EMBL" id="HAF8708623.1"/>
    </source>
</evidence>
<dbReference type="EMBL" id="DAAXBZ010000026">
    <property type="protein sequence ID" value="HAG0339033.1"/>
    <property type="molecule type" value="Genomic_DNA"/>
</dbReference>
<reference evidence="3" key="1">
    <citation type="journal article" date="2018" name="Genome Biol.">
        <title>SKESA: strategic k-mer extension for scrupulous assemblies.</title>
        <authorList>
            <person name="Souvorov A."/>
            <person name="Agarwala R."/>
            <person name="Lipman D.J."/>
        </authorList>
    </citation>
    <scope>NUCLEOTIDE SEQUENCE</scope>
    <source>
        <strain evidence="5">MA.BM_DP07/267</strain>
        <strain evidence="3">MA.BM_DP07/363</strain>
        <strain evidence="1">MA.BM_SE09/5</strain>
    </source>
</reference>
<evidence type="ECO:0000313" key="6">
    <source>
        <dbReference type="EMBL" id="HAG0339033.1"/>
    </source>
</evidence>
<dbReference type="AlphaFoldDB" id="A0A754LB54"/>
<protein>
    <submittedName>
        <fullName evidence="3">Uncharacterized protein</fullName>
    </submittedName>
</protein>
<evidence type="ECO:0000313" key="3">
    <source>
        <dbReference type="EMBL" id="HAF8705729.1"/>
    </source>
</evidence>
<comment type="caution">
    <text evidence="3">The sequence shown here is derived from an EMBL/GenBank/DDBJ whole genome shotgun (WGS) entry which is preliminary data.</text>
</comment>
<reference evidence="3" key="2">
    <citation type="submission" date="2020-02" db="EMBL/GenBank/DDBJ databases">
        <authorList>
            <consortium name="NCBI Pathogen Detection Project"/>
        </authorList>
    </citation>
    <scope>NUCLEOTIDE SEQUENCE</scope>
    <source>
        <strain evidence="5">MA.BM_DP07/267</strain>
        <strain evidence="3">MA.BM_DP07/363</strain>
        <strain evidence="1">MA.BM_SE09/5</strain>
    </source>
</reference>
<gene>
    <name evidence="3" type="ORF">G5V17_001600</name>
    <name evidence="4" type="ORF">G5V17_004605</name>
    <name evidence="5" type="ORF">G8S13_001344</name>
    <name evidence="6" type="ORF">G8S13_004690</name>
    <name evidence="1" type="ORF">G8Y98_001614</name>
    <name evidence="2" type="ORF">G8Y98_004662</name>
</gene>
<dbReference type="EMBL" id="DAAWAR010000002">
    <property type="protein sequence ID" value="HAF7096991.1"/>
    <property type="molecule type" value="Genomic_DNA"/>
</dbReference>
<dbReference type="EMBL" id="DAAWOE010000002">
    <property type="protein sequence ID" value="HAF8705729.1"/>
    <property type="molecule type" value="Genomic_DNA"/>
</dbReference>
<evidence type="ECO:0000313" key="2">
    <source>
        <dbReference type="EMBL" id="HAF7099922.1"/>
    </source>
</evidence>
<organism evidence="3">
    <name type="scientific">Salmonella enterica</name>
    <name type="common">Salmonella choleraesuis</name>
    <dbReference type="NCBI Taxonomy" id="28901"/>
    <lineage>
        <taxon>Bacteria</taxon>
        <taxon>Pseudomonadati</taxon>
        <taxon>Pseudomonadota</taxon>
        <taxon>Gammaproteobacteria</taxon>
        <taxon>Enterobacterales</taxon>
        <taxon>Enterobacteriaceae</taxon>
        <taxon>Salmonella</taxon>
    </lineage>
</organism>
<dbReference type="EMBL" id="DAAXBZ010000002">
    <property type="protein sequence ID" value="HAG0335819.1"/>
    <property type="molecule type" value="Genomic_DNA"/>
</dbReference>
<proteinExistence type="predicted"/>
<sequence length="49" mass="5691">MPPHKIRQEWLTLDEMTLAQIQYSAKSEIFVFLTLAETSRYKPPPSAIL</sequence>
<evidence type="ECO:0000313" key="5">
    <source>
        <dbReference type="EMBL" id="HAG0335819.1"/>
    </source>
</evidence>
<accession>A0A754LB54</accession>
<dbReference type="EMBL" id="DAAWOE010000024">
    <property type="protein sequence ID" value="HAF8708623.1"/>
    <property type="molecule type" value="Genomic_DNA"/>
</dbReference>